<dbReference type="Proteomes" id="UP001178461">
    <property type="component" value="Chromosome 10"/>
</dbReference>
<feature type="compositionally biased region" description="Polar residues" evidence="1">
    <location>
        <begin position="168"/>
        <end position="180"/>
    </location>
</feature>
<reference evidence="2" key="1">
    <citation type="submission" date="2022-12" db="EMBL/GenBank/DDBJ databases">
        <authorList>
            <person name="Alioto T."/>
            <person name="Alioto T."/>
            <person name="Gomez Garrido J."/>
        </authorList>
    </citation>
    <scope>NUCLEOTIDE SEQUENCE</scope>
</reference>
<evidence type="ECO:0000256" key="1">
    <source>
        <dbReference type="SAM" id="MobiDB-lite"/>
    </source>
</evidence>
<accession>A0AA35KVL2</accession>
<gene>
    <name evidence="2" type="ORF">PODLI_1B028910</name>
</gene>
<evidence type="ECO:0000313" key="2">
    <source>
        <dbReference type="EMBL" id="CAI5785070.1"/>
    </source>
</evidence>
<feature type="compositionally biased region" description="Basic and acidic residues" evidence="1">
    <location>
        <begin position="202"/>
        <end position="216"/>
    </location>
</feature>
<evidence type="ECO:0000313" key="3">
    <source>
        <dbReference type="Proteomes" id="UP001178461"/>
    </source>
</evidence>
<dbReference type="EMBL" id="OX395135">
    <property type="protein sequence ID" value="CAI5785070.1"/>
    <property type="molecule type" value="Genomic_DNA"/>
</dbReference>
<protein>
    <submittedName>
        <fullName evidence="2">Uncharacterized protein</fullName>
    </submittedName>
</protein>
<feature type="region of interest" description="Disordered" evidence="1">
    <location>
        <begin position="141"/>
        <end position="228"/>
    </location>
</feature>
<proteinExistence type="predicted"/>
<keyword evidence="3" id="KW-1185">Reference proteome</keyword>
<sequence length="228" mass="24806">MEVETAIPQYPAYKVPSALDGKVSLLEADSSPPLHVGNSSLLLIDLSVPSVINRSKNGTQDNTPLDKSLSLHSSMPDLESTYIEDHPRSETSVATPSQAFPAHSCPPKIQQVHEEDTTVSRVTTEWTEDPAGHINQMITSVSARSPKRTAPADLTGASSEPSWARQLKTPNIIPTHQDANSLLPPKNSGPRESIMPQPARTRAKDSHNRCAPEQKTHHTRTTTFSKGK</sequence>
<organism evidence="2 3">
    <name type="scientific">Podarcis lilfordi</name>
    <name type="common">Lilford's wall lizard</name>
    <dbReference type="NCBI Taxonomy" id="74358"/>
    <lineage>
        <taxon>Eukaryota</taxon>
        <taxon>Metazoa</taxon>
        <taxon>Chordata</taxon>
        <taxon>Craniata</taxon>
        <taxon>Vertebrata</taxon>
        <taxon>Euteleostomi</taxon>
        <taxon>Lepidosauria</taxon>
        <taxon>Squamata</taxon>
        <taxon>Bifurcata</taxon>
        <taxon>Unidentata</taxon>
        <taxon>Episquamata</taxon>
        <taxon>Laterata</taxon>
        <taxon>Lacertibaenia</taxon>
        <taxon>Lacertidae</taxon>
        <taxon>Podarcis</taxon>
    </lineage>
</organism>
<dbReference type="AlphaFoldDB" id="A0AA35KVL2"/>
<name>A0AA35KVL2_9SAUR</name>